<dbReference type="AlphaFoldDB" id="A0A936NDC5"/>
<comment type="caution">
    <text evidence="1">The sequence shown here is derived from an EMBL/GenBank/DDBJ whole genome shotgun (WGS) entry which is preliminary data.</text>
</comment>
<evidence type="ECO:0000313" key="1">
    <source>
        <dbReference type="EMBL" id="MBK9297338.1"/>
    </source>
</evidence>
<dbReference type="Proteomes" id="UP000727993">
    <property type="component" value="Unassembled WGS sequence"/>
</dbReference>
<reference evidence="1 2" key="1">
    <citation type="submission" date="2020-10" db="EMBL/GenBank/DDBJ databases">
        <title>Connecting structure to function with the recovery of over 1000 high-quality activated sludge metagenome-assembled genomes encoding full-length rRNA genes using long-read sequencing.</title>
        <authorList>
            <person name="Singleton C.M."/>
            <person name="Petriglieri F."/>
            <person name="Kristensen J.M."/>
            <person name="Kirkegaard R.H."/>
            <person name="Michaelsen T.Y."/>
            <person name="Andersen M.H."/>
            <person name="Karst S.M."/>
            <person name="Dueholm M.S."/>
            <person name="Nielsen P.H."/>
            <person name="Albertsen M."/>
        </authorList>
    </citation>
    <scope>NUCLEOTIDE SEQUENCE [LARGE SCALE GENOMIC DNA]</scope>
    <source>
        <strain evidence="1">Lyne_18-Q3-R50-59_MAXAC.006</strain>
    </source>
</reference>
<protein>
    <submittedName>
        <fullName evidence="1">Uncharacterized protein</fullName>
    </submittedName>
</protein>
<sequence length="61" mass="6544">MRADGDHEWPSLTYRTGTYGTMLADPDGYLYDTDGTAVTIKGRQVTAAELDAAADDCETGL</sequence>
<accession>A0A936NDC5</accession>
<dbReference type="EMBL" id="JADJZA010000007">
    <property type="protein sequence ID" value="MBK9297338.1"/>
    <property type="molecule type" value="Genomic_DNA"/>
</dbReference>
<name>A0A936NDC5_9ACTN</name>
<gene>
    <name evidence="1" type="ORF">IPN02_11015</name>
</gene>
<proteinExistence type="predicted"/>
<organism evidence="1 2">
    <name type="scientific">Candidatus Neomicrothrix subdominans</name>
    <dbReference type="NCBI Taxonomy" id="2954438"/>
    <lineage>
        <taxon>Bacteria</taxon>
        <taxon>Bacillati</taxon>
        <taxon>Actinomycetota</taxon>
        <taxon>Acidimicrobiia</taxon>
        <taxon>Acidimicrobiales</taxon>
        <taxon>Microthrixaceae</taxon>
        <taxon>Candidatus Neomicrothrix</taxon>
    </lineage>
</organism>
<evidence type="ECO:0000313" key="2">
    <source>
        <dbReference type="Proteomes" id="UP000727993"/>
    </source>
</evidence>